<name>A0A1U7N9Y2_9CYAN</name>
<accession>A0A1U7N9Y2</accession>
<organism evidence="1 2">
    <name type="scientific">Moorena bouillonii PNG</name>
    <dbReference type="NCBI Taxonomy" id="568701"/>
    <lineage>
        <taxon>Bacteria</taxon>
        <taxon>Bacillati</taxon>
        <taxon>Cyanobacteriota</taxon>
        <taxon>Cyanophyceae</taxon>
        <taxon>Coleofasciculales</taxon>
        <taxon>Coleofasciculaceae</taxon>
        <taxon>Moorena</taxon>
    </lineage>
</organism>
<protein>
    <submittedName>
        <fullName evidence="1">Uncharacterized protein</fullName>
    </submittedName>
</protein>
<dbReference type="EMBL" id="MKZS01000001">
    <property type="protein sequence ID" value="OLT62758.1"/>
    <property type="molecule type" value="Genomic_DNA"/>
</dbReference>
<dbReference type="AlphaFoldDB" id="A0A1U7N9Y2"/>
<sequence length="82" mass="9092">MVRAHLRVRLFTGGFGTVMIRDPITVCRAPSTIKTPSSQLGAISRRFIFTKSVITLKSRLKLTTSGKIGDGWAQKTEETQKI</sequence>
<evidence type="ECO:0000313" key="1">
    <source>
        <dbReference type="EMBL" id="OLT62758.1"/>
    </source>
</evidence>
<dbReference type="Proteomes" id="UP000186657">
    <property type="component" value="Unassembled WGS sequence"/>
</dbReference>
<proteinExistence type="predicted"/>
<keyword evidence="2" id="KW-1185">Reference proteome</keyword>
<gene>
    <name evidence="1" type="ORF">BJP37_30735</name>
</gene>
<reference evidence="1 2" key="1">
    <citation type="submission" date="2016-10" db="EMBL/GenBank/DDBJ databases">
        <title>Comparative genomics uncovers the prolific and rare metabolic potential of the cyanobacterial genus Moorea.</title>
        <authorList>
            <person name="Leao T."/>
            <person name="Castelao G."/>
            <person name="Korobeynikov A."/>
            <person name="Monroe E.A."/>
            <person name="Podell S."/>
            <person name="Glukhov E."/>
            <person name="Allen E."/>
            <person name="Gerwick W.H."/>
            <person name="Gerwick L."/>
        </authorList>
    </citation>
    <scope>NUCLEOTIDE SEQUENCE [LARGE SCALE GENOMIC DNA]</scope>
    <source>
        <strain evidence="1 2">PNG5-198</strain>
    </source>
</reference>
<evidence type="ECO:0000313" key="2">
    <source>
        <dbReference type="Proteomes" id="UP000186657"/>
    </source>
</evidence>
<comment type="caution">
    <text evidence="1">The sequence shown here is derived from an EMBL/GenBank/DDBJ whole genome shotgun (WGS) entry which is preliminary data.</text>
</comment>